<feature type="region of interest" description="Disordered" evidence="1">
    <location>
        <begin position="1"/>
        <end position="36"/>
    </location>
</feature>
<dbReference type="EMBL" id="AVOT02014482">
    <property type="protein sequence ID" value="MBW0497953.1"/>
    <property type="molecule type" value="Genomic_DNA"/>
</dbReference>
<proteinExistence type="predicted"/>
<comment type="caution">
    <text evidence="2">The sequence shown here is derived from an EMBL/GenBank/DDBJ whole genome shotgun (WGS) entry which is preliminary data.</text>
</comment>
<evidence type="ECO:0000256" key="1">
    <source>
        <dbReference type="SAM" id="MobiDB-lite"/>
    </source>
</evidence>
<sequence length="190" mass="22155">MKPQNQDQVFRNNPHSQEDIKKDFPMASKQTSPSQYQYGDNITYSEKETLKKLPEATSWPNLSGVVEYVHMELIYHIDVPIVEDYWITDIKGTELKGHAGICDSHFSILAREYLDKNFPNWEKNILPNKEKNFKSASGNRTPIGTIIKEIMRPHRKGNITVNPEFLVLEYSHIQRLLLGTDYKRMYVIDI</sequence>
<organism evidence="2 3">
    <name type="scientific">Austropuccinia psidii MF-1</name>
    <dbReference type="NCBI Taxonomy" id="1389203"/>
    <lineage>
        <taxon>Eukaryota</taxon>
        <taxon>Fungi</taxon>
        <taxon>Dikarya</taxon>
        <taxon>Basidiomycota</taxon>
        <taxon>Pucciniomycotina</taxon>
        <taxon>Pucciniomycetes</taxon>
        <taxon>Pucciniales</taxon>
        <taxon>Sphaerophragmiaceae</taxon>
        <taxon>Austropuccinia</taxon>
    </lineage>
</organism>
<name>A0A9Q3DBV4_9BASI</name>
<keyword evidence="3" id="KW-1185">Reference proteome</keyword>
<protein>
    <submittedName>
        <fullName evidence="2">Uncharacterized protein</fullName>
    </submittedName>
</protein>
<gene>
    <name evidence="2" type="ORF">O181_037668</name>
</gene>
<feature type="compositionally biased region" description="Polar residues" evidence="1">
    <location>
        <begin position="1"/>
        <end position="15"/>
    </location>
</feature>
<accession>A0A9Q3DBV4</accession>
<evidence type="ECO:0000313" key="3">
    <source>
        <dbReference type="Proteomes" id="UP000765509"/>
    </source>
</evidence>
<reference evidence="2" key="1">
    <citation type="submission" date="2021-03" db="EMBL/GenBank/DDBJ databases">
        <title>Draft genome sequence of rust myrtle Austropuccinia psidii MF-1, a brazilian biotype.</title>
        <authorList>
            <person name="Quecine M.C."/>
            <person name="Pachon D.M.R."/>
            <person name="Bonatelli M.L."/>
            <person name="Correr F.H."/>
            <person name="Franceschini L.M."/>
            <person name="Leite T.F."/>
            <person name="Margarido G.R.A."/>
            <person name="Almeida C.A."/>
            <person name="Ferrarezi J.A."/>
            <person name="Labate C.A."/>
        </authorList>
    </citation>
    <scope>NUCLEOTIDE SEQUENCE</scope>
    <source>
        <strain evidence="2">MF-1</strain>
    </source>
</reference>
<dbReference type="AlphaFoldDB" id="A0A9Q3DBV4"/>
<evidence type="ECO:0000313" key="2">
    <source>
        <dbReference type="EMBL" id="MBW0497953.1"/>
    </source>
</evidence>
<dbReference type="Proteomes" id="UP000765509">
    <property type="component" value="Unassembled WGS sequence"/>
</dbReference>